<feature type="domain" description="Solute-binding protein family 3/N-terminal" evidence="3">
    <location>
        <begin position="36"/>
        <end position="254"/>
    </location>
</feature>
<evidence type="ECO:0000259" key="3">
    <source>
        <dbReference type="SMART" id="SM00062"/>
    </source>
</evidence>
<dbReference type="CDD" id="cd13622">
    <property type="entry name" value="PBP2_Arg_3"/>
    <property type="match status" value="1"/>
</dbReference>
<dbReference type="PANTHER" id="PTHR35936">
    <property type="entry name" value="MEMBRANE-BOUND LYTIC MUREIN TRANSGLYCOSYLASE F"/>
    <property type="match status" value="1"/>
</dbReference>
<dbReference type="SUPFAM" id="SSF53850">
    <property type="entry name" value="Periplasmic binding protein-like II"/>
    <property type="match status" value="1"/>
</dbReference>
<protein>
    <submittedName>
        <fullName evidence="4">ABC transporter arginine-binding protein 2</fullName>
    </submittedName>
</protein>
<organism evidence="4 5">
    <name type="scientific">Legionella clemsonensis</name>
    <dbReference type="NCBI Taxonomy" id="1867846"/>
    <lineage>
        <taxon>Bacteria</taxon>
        <taxon>Pseudomonadati</taxon>
        <taxon>Pseudomonadota</taxon>
        <taxon>Gammaproteobacteria</taxon>
        <taxon>Legionellales</taxon>
        <taxon>Legionellaceae</taxon>
        <taxon>Legionella</taxon>
    </lineage>
</organism>
<reference evidence="5" key="1">
    <citation type="submission" date="2016-07" db="EMBL/GenBank/DDBJ databases">
        <authorList>
            <person name="Florea S."/>
            <person name="Webb J.S."/>
            <person name="Jaromczyk J."/>
            <person name="Schardl C.L."/>
        </authorList>
    </citation>
    <scope>NUCLEOTIDE SEQUENCE [LARGE SCALE GENOMIC DNA]</scope>
    <source>
        <strain evidence="5">CDC-D5610</strain>
    </source>
</reference>
<dbReference type="EMBL" id="CP016397">
    <property type="protein sequence ID" value="ASQ45321.1"/>
    <property type="molecule type" value="Genomic_DNA"/>
</dbReference>
<proteinExistence type="inferred from homology"/>
<accession>A0A222P0H4</accession>
<evidence type="ECO:0000256" key="1">
    <source>
        <dbReference type="ARBA" id="ARBA00010333"/>
    </source>
</evidence>
<keyword evidence="5" id="KW-1185">Reference proteome</keyword>
<gene>
    <name evidence="4" type="primary">artI</name>
    <name evidence="4" type="ORF">clem_03815</name>
</gene>
<comment type="similarity">
    <text evidence="1">Belongs to the bacterial solute-binding protein 3 family.</text>
</comment>
<name>A0A222P0H4_9GAMM</name>
<dbReference type="InterPro" id="IPR001638">
    <property type="entry name" value="Solute-binding_3/MltF_N"/>
</dbReference>
<evidence type="ECO:0000256" key="2">
    <source>
        <dbReference type="ARBA" id="ARBA00022729"/>
    </source>
</evidence>
<dbReference type="SMART" id="SM00062">
    <property type="entry name" value="PBPb"/>
    <property type="match status" value="1"/>
</dbReference>
<dbReference type="Proteomes" id="UP000201728">
    <property type="component" value="Chromosome"/>
</dbReference>
<dbReference type="PANTHER" id="PTHR35936:SF19">
    <property type="entry name" value="AMINO-ACID-BINDING PROTEIN YXEM-RELATED"/>
    <property type="match status" value="1"/>
</dbReference>
<keyword evidence="2" id="KW-0732">Signal</keyword>
<evidence type="ECO:0000313" key="4">
    <source>
        <dbReference type="EMBL" id="ASQ45321.1"/>
    </source>
</evidence>
<dbReference type="AlphaFoldDB" id="A0A222P0H4"/>
<dbReference type="RefSeq" id="WP_094090394.1">
    <property type="nucleotide sequence ID" value="NZ_CP016397.1"/>
</dbReference>
<dbReference type="KEGG" id="lcd:clem_03815"/>
<dbReference type="Gene3D" id="3.40.190.10">
    <property type="entry name" value="Periplasmic binding protein-like II"/>
    <property type="match status" value="2"/>
</dbReference>
<dbReference type="Pfam" id="PF00497">
    <property type="entry name" value="SBP_bac_3"/>
    <property type="match status" value="1"/>
</dbReference>
<evidence type="ECO:0000313" key="5">
    <source>
        <dbReference type="Proteomes" id="UP000201728"/>
    </source>
</evidence>
<sequence>MIKRMKHFFVGIFTLFFFFLNSLHATQEPPQPAPLPLRIAVDTFTPPFIMEGANSQLYGFDISMMKYICQEIQRTCVFVPTEFNNIFTSLERGQVDAAVSALTITPERSARVLFSMPYLLSHSRFIGLNQLADQPFTLQLLHNKTIGIEEGTIFPAVINALGIRDPKIISFNDAPSLIDALQAGKVEIVLMDNPSAMYWQAQSSGRLKVLGQPFSYGFGLGIAVNRNNAELLNQINQALIKFQNSNAFKREFNKYIAFF</sequence>